<feature type="domain" description="HIG1" evidence="7">
    <location>
        <begin position="32"/>
        <end position="123"/>
    </location>
</feature>
<name>A0A7S0FGK5_9STRA</name>
<dbReference type="PROSITE" id="PS51503">
    <property type="entry name" value="HIG1"/>
    <property type="match status" value="1"/>
</dbReference>
<accession>A0A7S0FGK5</accession>
<dbReference type="GO" id="GO:0031966">
    <property type="term" value="C:mitochondrial membrane"/>
    <property type="evidence" value="ECO:0007669"/>
    <property type="project" value="UniProtKB-SubCell"/>
</dbReference>
<keyword evidence="4 6" id="KW-0472">Membrane</keyword>
<evidence type="ECO:0000256" key="3">
    <source>
        <dbReference type="ARBA" id="ARBA00022989"/>
    </source>
</evidence>
<evidence type="ECO:0000313" key="8">
    <source>
        <dbReference type="EMBL" id="CAD8360236.1"/>
    </source>
</evidence>
<dbReference type="AlphaFoldDB" id="A0A7S0FGK5"/>
<dbReference type="InterPro" id="IPR050355">
    <property type="entry name" value="RCF1"/>
</dbReference>
<keyword evidence="2 6" id="KW-0812">Transmembrane</keyword>
<evidence type="ECO:0000256" key="4">
    <source>
        <dbReference type="ARBA" id="ARBA00023136"/>
    </source>
</evidence>
<feature type="transmembrane region" description="Helical" evidence="6">
    <location>
        <begin position="60"/>
        <end position="80"/>
    </location>
</feature>
<feature type="transmembrane region" description="Helical" evidence="6">
    <location>
        <begin position="92"/>
        <end position="111"/>
    </location>
</feature>
<reference evidence="8" key="1">
    <citation type="submission" date="2021-01" db="EMBL/GenBank/DDBJ databases">
        <authorList>
            <person name="Corre E."/>
            <person name="Pelletier E."/>
            <person name="Niang G."/>
            <person name="Scheremetjew M."/>
            <person name="Finn R."/>
            <person name="Kale V."/>
            <person name="Holt S."/>
            <person name="Cochrane G."/>
            <person name="Meng A."/>
            <person name="Brown T."/>
            <person name="Cohen L."/>
        </authorList>
    </citation>
    <scope>NUCLEOTIDE SEQUENCE</scope>
    <source>
        <strain evidence="8">CCMP3303</strain>
    </source>
</reference>
<evidence type="ECO:0000256" key="6">
    <source>
        <dbReference type="SAM" id="Phobius"/>
    </source>
</evidence>
<dbReference type="GO" id="GO:0097250">
    <property type="term" value="P:mitochondrial respirasome assembly"/>
    <property type="evidence" value="ECO:0007669"/>
    <property type="project" value="TreeGrafter"/>
</dbReference>
<keyword evidence="3 6" id="KW-1133">Transmembrane helix</keyword>
<gene>
    <name evidence="8" type="ORF">MPOL1434_LOCUS853</name>
</gene>
<dbReference type="Gene3D" id="6.10.140.1320">
    <property type="match status" value="1"/>
</dbReference>
<dbReference type="PANTHER" id="PTHR12297">
    <property type="entry name" value="HYPOXIA-INDUCBILE GENE 1 HIG1 -RELATED"/>
    <property type="match status" value="1"/>
</dbReference>
<sequence length="135" mass="14984">MGTTQSIARTEGPTAGTATNAAVAHEASASEPYAPAPMPRLRRAETFEEKLYRKFSEEPLVPIGCLATAYCLGAGIRSFYRRDTHNQQKMMRLRVAAQFGTLMIFIGYAGWNAFSFQAMPGMIVDESKEKEEVRK</sequence>
<evidence type="ECO:0000256" key="1">
    <source>
        <dbReference type="ARBA" id="ARBA00004325"/>
    </source>
</evidence>
<dbReference type="PANTHER" id="PTHR12297:SF18">
    <property type="entry name" value="HIG1 DOMAIN FAMILY MEMBER 2A"/>
    <property type="match status" value="1"/>
</dbReference>
<evidence type="ECO:0000256" key="5">
    <source>
        <dbReference type="SAM" id="MobiDB-lite"/>
    </source>
</evidence>
<organism evidence="8">
    <name type="scientific">Minutocellus polymorphus</name>
    <dbReference type="NCBI Taxonomy" id="265543"/>
    <lineage>
        <taxon>Eukaryota</taxon>
        <taxon>Sar</taxon>
        <taxon>Stramenopiles</taxon>
        <taxon>Ochrophyta</taxon>
        <taxon>Bacillariophyta</taxon>
        <taxon>Mediophyceae</taxon>
        <taxon>Cymatosirophycidae</taxon>
        <taxon>Cymatosirales</taxon>
        <taxon>Cymatosiraceae</taxon>
        <taxon>Minutocellus</taxon>
    </lineage>
</organism>
<protein>
    <recommendedName>
        <fullName evidence="7">HIG1 domain-containing protein</fullName>
    </recommendedName>
</protein>
<dbReference type="Pfam" id="PF04588">
    <property type="entry name" value="HIG_1_N"/>
    <property type="match status" value="1"/>
</dbReference>
<dbReference type="InterPro" id="IPR007667">
    <property type="entry name" value="Hypoxia_induced_domain"/>
</dbReference>
<dbReference type="EMBL" id="HBEJ01001428">
    <property type="protein sequence ID" value="CAD8360236.1"/>
    <property type="molecule type" value="Transcribed_RNA"/>
</dbReference>
<proteinExistence type="predicted"/>
<comment type="subcellular location">
    <subcellularLocation>
        <location evidence="1">Mitochondrion membrane</location>
    </subcellularLocation>
</comment>
<feature type="region of interest" description="Disordered" evidence="5">
    <location>
        <begin position="1"/>
        <end position="37"/>
    </location>
</feature>
<evidence type="ECO:0000256" key="2">
    <source>
        <dbReference type="ARBA" id="ARBA00022692"/>
    </source>
</evidence>
<evidence type="ECO:0000259" key="7">
    <source>
        <dbReference type="PROSITE" id="PS51503"/>
    </source>
</evidence>